<organism evidence="1 2">
    <name type="scientific">Lederbergia citrisecunda</name>
    <dbReference type="NCBI Taxonomy" id="2833583"/>
    <lineage>
        <taxon>Bacteria</taxon>
        <taxon>Bacillati</taxon>
        <taxon>Bacillota</taxon>
        <taxon>Bacilli</taxon>
        <taxon>Bacillales</taxon>
        <taxon>Bacillaceae</taxon>
        <taxon>Lederbergia</taxon>
    </lineage>
</organism>
<sequence length="181" mass="21016">MKKKRLLIYLFLFLAIVAVMTVYGKSTSQEYSPDKVTSYINGLRMGIQDLYKKVPINQIRENNTVSESQLDHLIGGVERVYSSYSELKAMGVNFKFIKESQVNKTDVVLEHILSSLYELKTSTKGDINLSKKQMDAIEELYVYLWDMYQLDLFDKELNEILLNLEDVSRKHEALEKVSFQP</sequence>
<reference evidence="1 2" key="1">
    <citation type="submission" date="2021-05" db="EMBL/GenBank/DDBJ databases">
        <title>Novel Bacillus species.</title>
        <authorList>
            <person name="Liu G."/>
        </authorList>
    </citation>
    <scope>NUCLEOTIDE SEQUENCE [LARGE SCALE GENOMIC DNA]</scope>
    <source>
        <strain evidence="1 2">FJAT-49732</strain>
    </source>
</reference>
<proteinExistence type="predicted"/>
<accession>A0A942TKR8</accession>
<comment type="caution">
    <text evidence="1">The sequence shown here is derived from an EMBL/GenBank/DDBJ whole genome shotgun (WGS) entry which is preliminary data.</text>
</comment>
<keyword evidence="2" id="KW-1185">Reference proteome</keyword>
<protein>
    <submittedName>
        <fullName evidence="1">Uncharacterized protein</fullName>
    </submittedName>
</protein>
<dbReference type="AlphaFoldDB" id="A0A942TKR8"/>
<evidence type="ECO:0000313" key="2">
    <source>
        <dbReference type="Proteomes" id="UP000682713"/>
    </source>
</evidence>
<evidence type="ECO:0000313" key="1">
    <source>
        <dbReference type="EMBL" id="MBS4199920.1"/>
    </source>
</evidence>
<gene>
    <name evidence="1" type="ORF">KHA93_09655</name>
</gene>
<dbReference type="Proteomes" id="UP000682713">
    <property type="component" value="Unassembled WGS sequence"/>
</dbReference>
<dbReference type="RefSeq" id="WP_213110551.1">
    <property type="nucleotide sequence ID" value="NZ_JAGYPJ010000001.1"/>
</dbReference>
<dbReference type="EMBL" id="JAGYPJ010000001">
    <property type="protein sequence ID" value="MBS4199920.1"/>
    <property type="molecule type" value="Genomic_DNA"/>
</dbReference>
<name>A0A942TKR8_9BACI</name>